<dbReference type="STRING" id="1582439.NPIRD3C_1832"/>
<dbReference type="GeneID" id="41600926"/>
<gene>
    <name evidence="5" type="primary">dsaVM</name>
    <name evidence="5" type="ORF">NPIRD3C_1832</name>
</gene>
<reference evidence="6" key="1">
    <citation type="submission" date="2015-02" db="EMBL/GenBank/DDBJ databases">
        <title>Characterization of two novel Thaumarchaeota isolated from the Northern Adriatic Sea.</title>
        <authorList>
            <person name="Bayer B."/>
            <person name="Vojvoda J."/>
            <person name="Offre P."/>
            <person name="Srivastava A."/>
            <person name="Elisabeth N."/>
            <person name="Garcia J.A.L."/>
            <person name="Schleper C."/>
            <person name="Herndl G.J."/>
        </authorList>
    </citation>
    <scope>NUCLEOTIDE SEQUENCE [LARGE SCALE GENOMIC DNA]</scope>
    <source>
        <strain evidence="6">D3C</strain>
    </source>
</reference>
<evidence type="ECO:0000256" key="4">
    <source>
        <dbReference type="RuleBase" id="RU000416"/>
    </source>
</evidence>
<keyword evidence="2 5" id="KW-0808">Transferase</keyword>
<dbReference type="PATRIC" id="fig|1582439.9.peg.1887"/>
<dbReference type="OrthoDB" id="5033at2157"/>
<dbReference type="CDD" id="cd00315">
    <property type="entry name" value="Cyt_C5_DNA_methylase"/>
    <property type="match status" value="1"/>
</dbReference>
<dbReference type="REBASE" id="103019">
    <property type="entry name" value="M.NspD3CORF1832P"/>
</dbReference>
<evidence type="ECO:0000256" key="1">
    <source>
        <dbReference type="ARBA" id="ARBA00022603"/>
    </source>
</evidence>
<dbReference type="AlphaFoldDB" id="A0A0C5CCZ4"/>
<protein>
    <submittedName>
        <fullName evidence="5">Modification methylase DsaV</fullName>
        <ecNumber evidence="5">2.1.1.37</ecNumber>
    </submittedName>
</protein>
<dbReference type="HOGENOM" id="CLU_006958_0_1_2"/>
<dbReference type="NCBIfam" id="TIGR00675">
    <property type="entry name" value="dcm"/>
    <property type="match status" value="1"/>
</dbReference>
<name>A0A0C5CCZ4_9ARCH</name>
<accession>A0A0C5CCZ4</accession>
<reference evidence="5 6" key="2">
    <citation type="journal article" date="2016" name="ISME J.">
        <title>Physiological and genomic characterization of two novel marine thaumarchaeal strains indicates niche differentiation.</title>
        <authorList>
            <person name="Bayer B."/>
            <person name="Vojvoda J."/>
            <person name="Offre P."/>
            <person name="Alves R.J."/>
            <person name="Elisabeth N.H."/>
            <person name="Garcia J.A."/>
            <person name="Volland J.M."/>
            <person name="Srivastava A."/>
            <person name="Schleper C."/>
            <person name="Herndl G.J."/>
        </authorList>
    </citation>
    <scope>NUCLEOTIDE SEQUENCE [LARGE SCALE GENOMIC DNA]</scope>
    <source>
        <strain evidence="5 6">D3C</strain>
    </source>
</reference>
<sequence>MSPPVRFDFSKPGKTKFTFSDICAGIGGMRMAFENLGGKCVFTSEWDRFCQETYRENFGETPHGDITKIPIRDIPRHDVMLAGFPCQPFSKSGFATRKFLNKKDGFADDTQGKIFFRIAKIIAAKKPKAIFLENVPRLVKMNKGKTFEIIINEIEKLGYNCKWKVISAETVVPQRRERLYIVATRKGIEFEFPEIPDLKPQLKQILERRVDKKYVLSDNTWQWLQDHAKKHSSMGNGFGFRMADPKKTACTLSARYGKDGSEILIPRRNGNPRKLSPRECARLMGFPDNFAIPVSDTQAYKQFGNSVAVPVIYLIGYSFIKKITNMPFPKIFQST</sequence>
<dbReference type="PANTHER" id="PTHR46098:SF1">
    <property type="entry name" value="TRNA (CYTOSINE(38)-C(5))-METHYLTRANSFERASE"/>
    <property type="match status" value="1"/>
</dbReference>
<dbReference type="GO" id="GO:0003886">
    <property type="term" value="F:DNA (cytosine-5-)-methyltransferase activity"/>
    <property type="evidence" value="ECO:0007669"/>
    <property type="project" value="UniProtKB-EC"/>
</dbReference>
<dbReference type="KEGG" id="nid:NPIRD3C_1832"/>
<dbReference type="Gene3D" id="3.40.50.150">
    <property type="entry name" value="Vaccinia Virus protein VP39"/>
    <property type="match status" value="1"/>
</dbReference>
<evidence type="ECO:0000256" key="3">
    <source>
        <dbReference type="ARBA" id="ARBA00022691"/>
    </source>
</evidence>
<dbReference type="SUPFAM" id="SSF53335">
    <property type="entry name" value="S-adenosyl-L-methionine-dependent methyltransferases"/>
    <property type="match status" value="1"/>
</dbReference>
<organism evidence="5 6">
    <name type="scientific">Nitrosopumilus piranensis</name>
    <dbReference type="NCBI Taxonomy" id="1582439"/>
    <lineage>
        <taxon>Archaea</taxon>
        <taxon>Nitrososphaerota</taxon>
        <taxon>Nitrososphaeria</taxon>
        <taxon>Nitrosopumilales</taxon>
        <taxon>Nitrosopumilaceae</taxon>
        <taxon>Nitrosopumilus</taxon>
    </lineage>
</organism>
<proteinExistence type="inferred from homology"/>
<evidence type="ECO:0000256" key="2">
    <source>
        <dbReference type="ARBA" id="ARBA00022679"/>
    </source>
</evidence>
<dbReference type="EMBL" id="CP010868">
    <property type="protein sequence ID" value="AJM93042.1"/>
    <property type="molecule type" value="Genomic_DNA"/>
</dbReference>
<keyword evidence="6" id="KW-1185">Reference proteome</keyword>
<keyword evidence="1 5" id="KW-0489">Methyltransferase</keyword>
<reference evidence="5 6" key="3">
    <citation type="journal article" date="2019" name="Int. J. Syst. Evol. Microbiol.">
        <title>Nitrosopumilus adriaticus sp. nov. and Nitrosopumilus piranensis sp. nov., two ammonia-oxidizing archaea from the Adriatic Sea and members of the class Nitrososphaeria.</title>
        <authorList>
            <person name="Bayer B."/>
            <person name="Vojvoda J."/>
            <person name="Reinthaler T."/>
            <person name="Reyes C."/>
            <person name="Pinto M."/>
            <person name="Herndl G.J."/>
        </authorList>
    </citation>
    <scope>NUCLEOTIDE SEQUENCE [LARGE SCALE GENOMIC DNA]</scope>
    <source>
        <strain evidence="5 6">D3C</strain>
    </source>
</reference>
<dbReference type="EC" id="2.1.1.37" evidence="5"/>
<dbReference type="RefSeq" id="WP_148703774.1">
    <property type="nucleotide sequence ID" value="NZ_CP010868.1"/>
</dbReference>
<dbReference type="InterPro" id="IPR001525">
    <property type="entry name" value="C5_MeTfrase"/>
</dbReference>
<evidence type="ECO:0000313" key="6">
    <source>
        <dbReference type="Proteomes" id="UP000032027"/>
    </source>
</evidence>
<dbReference type="PRINTS" id="PR00105">
    <property type="entry name" value="C5METTRFRASE"/>
</dbReference>
<dbReference type="Proteomes" id="UP000032027">
    <property type="component" value="Chromosome"/>
</dbReference>
<dbReference type="InterPro" id="IPR050750">
    <property type="entry name" value="C5-MTase"/>
</dbReference>
<evidence type="ECO:0000313" key="5">
    <source>
        <dbReference type="EMBL" id="AJM93042.1"/>
    </source>
</evidence>
<dbReference type="GO" id="GO:0032259">
    <property type="term" value="P:methylation"/>
    <property type="evidence" value="ECO:0007669"/>
    <property type="project" value="UniProtKB-KW"/>
</dbReference>
<dbReference type="InterPro" id="IPR029063">
    <property type="entry name" value="SAM-dependent_MTases_sf"/>
</dbReference>
<dbReference type="PROSITE" id="PS51679">
    <property type="entry name" value="SAM_MT_C5"/>
    <property type="match status" value="1"/>
</dbReference>
<dbReference type="PANTHER" id="PTHR46098">
    <property type="entry name" value="TRNA (CYTOSINE(38)-C(5))-METHYLTRANSFERASE"/>
    <property type="match status" value="1"/>
</dbReference>
<dbReference type="Pfam" id="PF00145">
    <property type="entry name" value="DNA_methylase"/>
    <property type="match status" value="1"/>
</dbReference>
<keyword evidence="3" id="KW-0949">S-adenosyl-L-methionine</keyword>
<comment type="similarity">
    <text evidence="4">Belongs to the class I-like SAM-binding methyltransferase superfamily. C5-methyltransferase family.</text>
</comment>
<dbReference type="Gene3D" id="3.90.120.30">
    <property type="match status" value="1"/>
</dbReference>